<evidence type="ECO:0000313" key="2">
    <source>
        <dbReference type="Proteomes" id="UP000054279"/>
    </source>
</evidence>
<reference evidence="1 2" key="1">
    <citation type="submission" date="2014-06" db="EMBL/GenBank/DDBJ databases">
        <title>Evolutionary Origins and Diversification of the Mycorrhizal Mutualists.</title>
        <authorList>
            <consortium name="DOE Joint Genome Institute"/>
            <consortium name="Mycorrhizal Genomics Consortium"/>
            <person name="Kohler A."/>
            <person name="Kuo A."/>
            <person name="Nagy L.G."/>
            <person name="Floudas D."/>
            <person name="Copeland A."/>
            <person name="Barry K.W."/>
            <person name="Cichocki N."/>
            <person name="Veneault-Fourrey C."/>
            <person name="LaButti K."/>
            <person name="Lindquist E.A."/>
            <person name="Lipzen A."/>
            <person name="Lundell T."/>
            <person name="Morin E."/>
            <person name="Murat C."/>
            <person name="Riley R."/>
            <person name="Ohm R."/>
            <person name="Sun H."/>
            <person name="Tunlid A."/>
            <person name="Henrissat B."/>
            <person name="Grigoriev I.V."/>
            <person name="Hibbett D.S."/>
            <person name="Martin F."/>
        </authorList>
    </citation>
    <scope>NUCLEOTIDE SEQUENCE [LARGE SCALE GENOMIC DNA]</scope>
    <source>
        <strain evidence="1 2">SS14</strain>
    </source>
</reference>
<name>A0A0C9UV57_SPHS4</name>
<gene>
    <name evidence="1" type="ORF">M422DRAFT_33139</name>
</gene>
<evidence type="ECO:0000313" key="1">
    <source>
        <dbReference type="EMBL" id="KIJ38734.1"/>
    </source>
</evidence>
<dbReference type="HOGENOM" id="CLU_2759466_0_0_1"/>
<dbReference type="EMBL" id="KN837158">
    <property type="protein sequence ID" value="KIJ38734.1"/>
    <property type="molecule type" value="Genomic_DNA"/>
</dbReference>
<sequence length="70" mass="7520">MHIYDTIPLSSPAIISLKNLIKKRGCTGAAAIENSGRGGSKTFLRRLFGVGSSLEEEKEEAGLGCFIESY</sequence>
<organism evidence="1 2">
    <name type="scientific">Sphaerobolus stellatus (strain SS14)</name>
    <dbReference type="NCBI Taxonomy" id="990650"/>
    <lineage>
        <taxon>Eukaryota</taxon>
        <taxon>Fungi</taxon>
        <taxon>Dikarya</taxon>
        <taxon>Basidiomycota</taxon>
        <taxon>Agaricomycotina</taxon>
        <taxon>Agaricomycetes</taxon>
        <taxon>Phallomycetidae</taxon>
        <taxon>Geastrales</taxon>
        <taxon>Sphaerobolaceae</taxon>
        <taxon>Sphaerobolus</taxon>
    </lineage>
</organism>
<dbReference type="Proteomes" id="UP000054279">
    <property type="component" value="Unassembled WGS sequence"/>
</dbReference>
<protein>
    <submittedName>
        <fullName evidence="1">Uncharacterized protein</fullName>
    </submittedName>
</protein>
<dbReference type="AlphaFoldDB" id="A0A0C9UV57"/>
<accession>A0A0C9UV57</accession>
<proteinExistence type="predicted"/>
<keyword evidence="2" id="KW-1185">Reference proteome</keyword>